<dbReference type="EMBL" id="SMMG02000006">
    <property type="protein sequence ID" value="KAA3469530.1"/>
    <property type="molecule type" value="Genomic_DNA"/>
</dbReference>
<evidence type="ECO:0000313" key="2">
    <source>
        <dbReference type="EMBL" id="KAA3469530.1"/>
    </source>
</evidence>
<evidence type="ECO:0000313" key="3">
    <source>
        <dbReference type="Proteomes" id="UP000325315"/>
    </source>
</evidence>
<keyword evidence="2" id="KW-0548">Nucleotidyltransferase</keyword>
<dbReference type="AlphaFoldDB" id="A0A5B6VJX6"/>
<evidence type="ECO:0000259" key="1">
    <source>
        <dbReference type="Pfam" id="PF13966"/>
    </source>
</evidence>
<protein>
    <submittedName>
        <fullName evidence="2">Reverse transcriptase</fullName>
    </submittedName>
</protein>
<dbReference type="GO" id="GO:0003964">
    <property type="term" value="F:RNA-directed DNA polymerase activity"/>
    <property type="evidence" value="ECO:0007669"/>
    <property type="project" value="UniProtKB-KW"/>
</dbReference>
<keyword evidence="3" id="KW-1185">Reference proteome</keyword>
<gene>
    <name evidence="2" type="ORF">EPI10_015307</name>
</gene>
<dbReference type="Pfam" id="PF13966">
    <property type="entry name" value="zf-RVT"/>
    <property type="match status" value="1"/>
</dbReference>
<comment type="caution">
    <text evidence="2">The sequence shown here is derived from an EMBL/GenBank/DDBJ whole genome shotgun (WGS) entry which is preliminary data.</text>
</comment>
<name>A0A5B6VJX6_9ROSI</name>
<dbReference type="Proteomes" id="UP000325315">
    <property type="component" value="Unassembled WGS sequence"/>
</dbReference>
<feature type="domain" description="Reverse transcriptase zinc-binding" evidence="1">
    <location>
        <begin position="76"/>
        <end position="162"/>
    </location>
</feature>
<keyword evidence="2" id="KW-0808">Transferase</keyword>
<keyword evidence="2" id="KW-0695">RNA-directed DNA polymerase</keyword>
<organism evidence="2 3">
    <name type="scientific">Gossypium australe</name>
    <dbReference type="NCBI Taxonomy" id="47621"/>
    <lineage>
        <taxon>Eukaryota</taxon>
        <taxon>Viridiplantae</taxon>
        <taxon>Streptophyta</taxon>
        <taxon>Embryophyta</taxon>
        <taxon>Tracheophyta</taxon>
        <taxon>Spermatophyta</taxon>
        <taxon>Magnoliopsida</taxon>
        <taxon>eudicotyledons</taxon>
        <taxon>Gunneridae</taxon>
        <taxon>Pentapetalae</taxon>
        <taxon>rosids</taxon>
        <taxon>malvids</taxon>
        <taxon>Malvales</taxon>
        <taxon>Malvaceae</taxon>
        <taxon>Malvoideae</taxon>
        <taxon>Gossypium</taxon>
    </lineage>
</organism>
<dbReference type="OrthoDB" id="998849at2759"/>
<sequence>MAGASISGKTIEDSKRRLTHENKVSELIRDNRDGWKEDRILELFRESMRDQICKIPILHKNHDDQRVWFHNPWGFYSTKTTYSWLILKKVGFGPHKIFWRVIWKLKTLPKIRIFCWKLVHDILPTYIKIASIREGFNSVCLRCGNERETLIHVMKDCPKARAVLEHGGFNNRLLDENFTRCIDWLEEAMRVLDRTAAADFVTVLWNI</sequence>
<accession>A0A5B6VJX6</accession>
<proteinExistence type="predicted"/>
<reference evidence="3" key="1">
    <citation type="journal article" date="2019" name="Plant Biotechnol. J.">
        <title>Genome sequencing of the Australian wild diploid species Gossypium australe highlights disease resistance and delayed gland morphogenesis.</title>
        <authorList>
            <person name="Cai Y."/>
            <person name="Cai X."/>
            <person name="Wang Q."/>
            <person name="Wang P."/>
            <person name="Zhang Y."/>
            <person name="Cai C."/>
            <person name="Xu Y."/>
            <person name="Wang K."/>
            <person name="Zhou Z."/>
            <person name="Wang C."/>
            <person name="Geng S."/>
            <person name="Li B."/>
            <person name="Dong Q."/>
            <person name="Hou Y."/>
            <person name="Wang H."/>
            <person name="Ai P."/>
            <person name="Liu Z."/>
            <person name="Yi F."/>
            <person name="Sun M."/>
            <person name="An G."/>
            <person name="Cheng J."/>
            <person name="Zhang Y."/>
            <person name="Shi Q."/>
            <person name="Xie Y."/>
            <person name="Shi X."/>
            <person name="Chang Y."/>
            <person name="Huang F."/>
            <person name="Chen Y."/>
            <person name="Hong S."/>
            <person name="Mi L."/>
            <person name="Sun Q."/>
            <person name="Zhang L."/>
            <person name="Zhou B."/>
            <person name="Peng R."/>
            <person name="Zhang X."/>
            <person name="Liu F."/>
        </authorList>
    </citation>
    <scope>NUCLEOTIDE SEQUENCE [LARGE SCALE GENOMIC DNA]</scope>
    <source>
        <strain evidence="3">cv. PA1801</strain>
    </source>
</reference>
<dbReference type="InterPro" id="IPR026960">
    <property type="entry name" value="RVT-Znf"/>
</dbReference>